<keyword evidence="5" id="KW-1133">Transmembrane helix</keyword>
<keyword evidence="5" id="KW-0812">Transmembrane</keyword>
<keyword evidence="3" id="KW-0378">Hydrolase</keyword>
<reference evidence="6 8" key="1">
    <citation type="journal article" date="2015" name="Genome Announc.">
        <title>Complete Genome Sequences for Two Strains of a Novel Fastidious, Partially Acid-Fast, Gram-Positive Corynebacterineae Bacterium, Derived from Human Clinical Samples.</title>
        <authorList>
            <person name="Nicholson A.C."/>
            <person name="Bell M."/>
            <person name="Humrighouse B.W."/>
            <person name="McQuiston J.R."/>
        </authorList>
    </citation>
    <scope>NUCLEOTIDE SEQUENCE [LARGE SCALE GENOMIC DNA]</scope>
    <source>
        <strain evidence="6 8">X1698</strain>
    </source>
</reference>
<evidence type="ECO:0008006" key="10">
    <source>
        <dbReference type="Google" id="ProtNLM"/>
    </source>
</evidence>
<dbReference type="InterPro" id="IPR000675">
    <property type="entry name" value="Cutinase/axe"/>
</dbReference>
<dbReference type="AlphaFoldDB" id="A0A0M5L7V6"/>
<protein>
    <recommendedName>
        <fullName evidence="10">Cutinase</fullName>
    </recommendedName>
</protein>
<dbReference type="KEGG" id="cbq:AL705_04150"/>
<dbReference type="OrthoDB" id="4423762at2"/>
<evidence type="ECO:0000313" key="6">
    <source>
        <dbReference type="EMBL" id="ALE18967.1"/>
    </source>
</evidence>
<reference evidence="7 9" key="3">
    <citation type="submission" date="2019-04" db="EMBL/GenBank/DDBJ databases">
        <authorList>
            <person name="Seth-Smith MB H."/>
            <person name="Seth-Smith H."/>
        </authorList>
    </citation>
    <scope>NUCLEOTIDE SEQUENCE [LARGE SCALE GENOMIC DNA]</scope>
    <source>
        <strain evidence="7">USB-603019</strain>
    </source>
</reference>
<dbReference type="RefSeq" id="WP_053961936.1">
    <property type="nucleotide sequence ID" value="NZ_CAJPTR010000023.1"/>
</dbReference>
<dbReference type="SUPFAM" id="SSF53474">
    <property type="entry name" value="alpha/beta-Hydrolases"/>
    <property type="match status" value="1"/>
</dbReference>
<evidence type="ECO:0000256" key="5">
    <source>
        <dbReference type="SAM" id="Phobius"/>
    </source>
</evidence>
<dbReference type="PANTHER" id="PTHR33630">
    <property type="entry name" value="CUTINASE RV1984C-RELATED-RELATED"/>
    <property type="match status" value="1"/>
</dbReference>
<reference evidence="6" key="2">
    <citation type="journal article" date="2016" name="Int. J. Syst. Evol. Microbiol.">
        <title>Lawsonella clevelandensis gen. nov., sp. nov., a new member of the suborder Corynebacterineae isolated from human abscesses.</title>
        <authorList>
            <person name="Bell M.E."/>
            <person name="Bernard K.A."/>
            <person name="Harrington S.M."/>
            <person name="Patel N.B."/>
            <person name="Tucker T.A."/>
            <person name="Metcalfe M.G."/>
            <person name="McQuiston J.R."/>
        </authorList>
    </citation>
    <scope>NUCLEOTIDE SEQUENCE</scope>
    <source>
        <strain evidence="6">X1698</strain>
    </source>
</reference>
<dbReference type="InterPro" id="IPR029058">
    <property type="entry name" value="AB_hydrolase_fold"/>
</dbReference>
<evidence type="ECO:0000256" key="1">
    <source>
        <dbReference type="ARBA" id="ARBA00007534"/>
    </source>
</evidence>
<dbReference type="Proteomes" id="UP000324288">
    <property type="component" value="Chromosome"/>
</dbReference>
<dbReference type="Gene3D" id="3.40.50.1820">
    <property type="entry name" value="alpha/beta hydrolase"/>
    <property type="match status" value="1"/>
</dbReference>
<name>A0A0M5L7V6_9ACTN</name>
<evidence type="ECO:0000256" key="2">
    <source>
        <dbReference type="ARBA" id="ARBA00022487"/>
    </source>
</evidence>
<dbReference type="STRING" id="1528099.AL705_04150"/>
<dbReference type="EMBL" id="LR584267">
    <property type="protein sequence ID" value="VHO00486.1"/>
    <property type="molecule type" value="Genomic_DNA"/>
</dbReference>
<feature type="transmembrane region" description="Helical" evidence="5">
    <location>
        <begin position="16"/>
        <end position="38"/>
    </location>
</feature>
<dbReference type="PATRIC" id="fig|1562462.4.peg.843"/>
<evidence type="ECO:0000313" key="9">
    <source>
        <dbReference type="Proteomes" id="UP000324288"/>
    </source>
</evidence>
<dbReference type="Pfam" id="PF01083">
    <property type="entry name" value="Cutinase"/>
    <property type="match status" value="1"/>
</dbReference>
<proteinExistence type="inferred from homology"/>
<evidence type="ECO:0000313" key="8">
    <source>
        <dbReference type="Proteomes" id="UP000068137"/>
    </source>
</evidence>
<evidence type="ECO:0000256" key="4">
    <source>
        <dbReference type="ARBA" id="ARBA00023157"/>
    </source>
</evidence>
<keyword evidence="9" id="KW-1185">Reference proteome</keyword>
<dbReference type="EMBL" id="CP012390">
    <property type="protein sequence ID" value="ALE18967.1"/>
    <property type="molecule type" value="Genomic_DNA"/>
</dbReference>
<comment type="similarity">
    <text evidence="1">Belongs to the cutinase family.</text>
</comment>
<keyword evidence="5" id="KW-0472">Membrane</keyword>
<dbReference type="SMART" id="SM01110">
    <property type="entry name" value="Cutinase"/>
    <property type="match status" value="1"/>
</dbReference>
<sequence>MWGKTASPRPKKKRTIIIGVLALVVVLVVIAALLWNVVGNRPGIEKEAVNPPGCPQVEVLAVPGTYESAADDDPIHPHFRRNAMLLNVTNPLQQRYSAAQVRVYTVPYVAQFRNPGAMQEASYNDSRDQGQSRLVAEMNRMHEKCPATQFLLTGFSQGAVIAGDVASEIGNDRGPVPAKNVLGVALLADGRRVNDQGINPGEPLQGKGLEAALGLVGTGLGFLSGSDATMKGRRDDGFGSLNDRTYQLCSVKDIICNATMNPLMLVRKGTNFFSQNPVHGEYNTNPNVVRGMTATQWIVQWMEKLINKALA</sequence>
<dbReference type="PANTHER" id="PTHR33630:SF9">
    <property type="entry name" value="CUTINASE 4"/>
    <property type="match status" value="1"/>
</dbReference>
<gene>
    <name evidence="6" type="ORF">AL705_04150</name>
    <name evidence="7" type="ORF">LC603019_00779</name>
</gene>
<keyword evidence="2" id="KW-0719">Serine esterase</keyword>
<dbReference type="GO" id="GO:0052689">
    <property type="term" value="F:carboxylic ester hydrolase activity"/>
    <property type="evidence" value="ECO:0007669"/>
    <property type="project" value="UniProtKB-KW"/>
</dbReference>
<evidence type="ECO:0000313" key="7">
    <source>
        <dbReference type="EMBL" id="VHO00486.1"/>
    </source>
</evidence>
<organism evidence="6 8">
    <name type="scientific">Lawsonella clevelandensis</name>
    <dbReference type="NCBI Taxonomy" id="1528099"/>
    <lineage>
        <taxon>Bacteria</taxon>
        <taxon>Bacillati</taxon>
        <taxon>Actinomycetota</taxon>
        <taxon>Actinomycetes</taxon>
        <taxon>Mycobacteriales</taxon>
        <taxon>Lawsonellaceae</taxon>
        <taxon>Lawsonella</taxon>
    </lineage>
</organism>
<dbReference type="Proteomes" id="UP000068137">
    <property type="component" value="Chromosome"/>
</dbReference>
<evidence type="ECO:0000256" key="3">
    <source>
        <dbReference type="ARBA" id="ARBA00022801"/>
    </source>
</evidence>
<accession>A0A0M5L7V6</accession>
<keyword evidence="4" id="KW-1015">Disulfide bond</keyword>